<sequence length="124" mass="13522">MITLTMNGQQGETEQGQTLLEVAKSLGIEIPTLCHHPAIPPAGACRICMVEIARYFTDFLRKESCGKCTACREGVLRMYELLEKITSGDGAPEDIELLEEISMYVRDNSICGLGKSAPNPTLST</sequence>
<dbReference type="SUPFAM" id="SSF54292">
    <property type="entry name" value="2Fe-2S ferredoxin-like"/>
    <property type="match status" value="1"/>
</dbReference>
<evidence type="ECO:0000259" key="4">
    <source>
        <dbReference type="PROSITE" id="PS51085"/>
    </source>
</evidence>
<dbReference type="PANTHER" id="PTHR43578">
    <property type="entry name" value="NADH-QUINONE OXIDOREDUCTASE SUBUNIT F"/>
    <property type="match status" value="1"/>
</dbReference>
<organism evidence="5">
    <name type="scientific">marine sediment metagenome</name>
    <dbReference type="NCBI Taxonomy" id="412755"/>
    <lineage>
        <taxon>unclassified sequences</taxon>
        <taxon>metagenomes</taxon>
        <taxon>ecological metagenomes</taxon>
    </lineage>
</organism>
<dbReference type="InterPro" id="IPR037207">
    <property type="entry name" value="Nuop51_4Fe4S-bd_sf"/>
</dbReference>
<evidence type="ECO:0000313" key="5">
    <source>
        <dbReference type="EMBL" id="KKL63863.1"/>
    </source>
</evidence>
<dbReference type="InterPro" id="IPR001041">
    <property type="entry name" value="2Fe-2S_ferredoxin-type"/>
</dbReference>
<protein>
    <recommendedName>
        <fullName evidence="4">2Fe-2S ferredoxin-type domain-containing protein</fullName>
    </recommendedName>
</protein>
<dbReference type="PROSITE" id="PS51085">
    <property type="entry name" value="2FE2S_FER_2"/>
    <property type="match status" value="1"/>
</dbReference>
<name>A0A0F9DPY2_9ZZZZ</name>
<proteinExistence type="predicted"/>
<evidence type="ECO:0000256" key="2">
    <source>
        <dbReference type="ARBA" id="ARBA00023004"/>
    </source>
</evidence>
<dbReference type="GO" id="GO:0051539">
    <property type="term" value="F:4 iron, 4 sulfur cluster binding"/>
    <property type="evidence" value="ECO:0007669"/>
    <property type="project" value="InterPro"/>
</dbReference>
<keyword evidence="1" id="KW-0479">Metal-binding</keyword>
<comment type="caution">
    <text evidence="5">The sequence shown here is derived from an EMBL/GenBank/DDBJ whole genome shotgun (WGS) entry which is preliminary data.</text>
</comment>
<dbReference type="InterPro" id="IPR036010">
    <property type="entry name" value="2Fe-2S_ferredoxin-like_sf"/>
</dbReference>
<keyword evidence="3" id="KW-0411">Iron-sulfur</keyword>
<feature type="domain" description="2Fe-2S ferredoxin-type" evidence="4">
    <location>
        <begin position="1"/>
        <end position="89"/>
    </location>
</feature>
<gene>
    <name evidence="5" type="ORF">LCGC14_2170860</name>
</gene>
<keyword evidence="2" id="KW-0408">Iron</keyword>
<evidence type="ECO:0000256" key="1">
    <source>
        <dbReference type="ARBA" id="ARBA00022723"/>
    </source>
</evidence>
<dbReference type="AlphaFoldDB" id="A0A0F9DPY2"/>
<dbReference type="Pfam" id="PF10589">
    <property type="entry name" value="NADH_4Fe-4S"/>
    <property type="match status" value="1"/>
</dbReference>
<accession>A0A0F9DPY2</accession>
<dbReference type="GO" id="GO:0046872">
    <property type="term" value="F:metal ion binding"/>
    <property type="evidence" value="ECO:0007669"/>
    <property type="project" value="UniProtKB-KW"/>
</dbReference>
<reference evidence="5" key="1">
    <citation type="journal article" date="2015" name="Nature">
        <title>Complex archaea that bridge the gap between prokaryotes and eukaryotes.</title>
        <authorList>
            <person name="Spang A."/>
            <person name="Saw J.H."/>
            <person name="Jorgensen S.L."/>
            <person name="Zaremba-Niedzwiedzka K."/>
            <person name="Martijn J."/>
            <person name="Lind A.E."/>
            <person name="van Eijk R."/>
            <person name="Schleper C."/>
            <person name="Guy L."/>
            <person name="Ettema T.J."/>
        </authorList>
    </citation>
    <scope>NUCLEOTIDE SEQUENCE</scope>
</reference>
<evidence type="ECO:0000256" key="3">
    <source>
        <dbReference type="ARBA" id="ARBA00023014"/>
    </source>
</evidence>
<dbReference type="InterPro" id="IPR019575">
    <property type="entry name" value="Nuop51_4Fe4S-bd"/>
</dbReference>
<dbReference type="PANTHER" id="PTHR43578:SF3">
    <property type="entry name" value="NADH-QUINONE OXIDOREDUCTASE SUBUNIT F"/>
    <property type="match status" value="1"/>
</dbReference>
<feature type="non-terminal residue" evidence="5">
    <location>
        <position position="124"/>
    </location>
</feature>
<dbReference type="SUPFAM" id="SSF140490">
    <property type="entry name" value="Nqo1C-terminal domain-like"/>
    <property type="match status" value="1"/>
</dbReference>
<dbReference type="SMART" id="SM00928">
    <property type="entry name" value="NADH_4Fe-4S"/>
    <property type="match status" value="1"/>
</dbReference>
<dbReference type="Gene3D" id="1.20.1440.230">
    <property type="entry name" value="NADH-ubiquinone oxidoreductase 51kDa subunit, iron-sulphur binding domain"/>
    <property type="match status" value="1"/>
</dbReference>
<dbReference type="CDD" id="cd00207">
    <property type="entry name" value="fer2"/>
    <property type="match status" value="1"/>
</dbReference>
<dbReference type="EMBL" id="LAZR01028025">
    <property type="protein sequence ID" value="KKL63863.1"/>
    <property type="molecule type" value="Genomic_DNA"/>
</dbReference>